<dbReference type="EMBL" id="JAWCUD010000002">
    <property type="protein sequence ID" value="MDU0201014.1"/>
    <property type="molecule type" value="Genomic_DNA"/>
</dbReference>
<name>A0ABU3R9Q8_9BACL</name>
<dbReference type="RefSeq" id="WP_315950675.1">
    <property type="nucleotide sequence ID" value="NZ_JAWCUD010000002.1"/>
</dbReference>
<reference evidence="1 2" key="1">
    <citation type="submission" date="2023-10" db="EMBL/GenBank/DDBJ databases">
        <title>Paenibacillus strain PFR10 Genome sequencing and assembly.</title>
        <authorList>
            <person name="Kim I."/>
        </authorList>
    </citation>
    <scope>NUCLEOTIDE SEQUENCE [LARGE SCALE GENOMIC DNA]</scope>
    <source>
        <strain evidence="1 2">PFR10</strain>
    </source>
</reference>
<organism evidence="1 2">
    <name type="scientific">Paenibacillus violae</name>
    <dbReference type="NCBI Taxonomy" id="3077234"/>
    <lineage>
        <taxon>Bacteria</taxon>
        <taxon>Bacillati</taxon>
        <taxon>Bacillota</taxon>
        <taxon>Bacilli</taxon>
        <taxon>Bacillales</taxon>
        <taxon>Paenibacillaceae</taxon>
        <taxon>Paenibacillus</taxon>
    </lineage>
</organism>
<evidence type="ECO:0000313" key="2">
    <source>
        <dbReference type="Proteomes" id="UP001260980"/>
    </source>
</evidence>
<dbReference type="Proteomes" id="UP001260980">
    <property type="component" value="Unassembled WGS sequence"/>
</dbReference>
<accession>A0ABU3R9Q8</accession>
<keyword evidence="2" id="KW-1185">Reference proteome</keyword>
<evidence type="ECO:0000313" key="1">
    <source>
        <dbReference type="EMBL" id="MDU0201014.1"/>
    </source>
</evidence>
<proteinExistence type="predicted"/>
<gene>
    <name evidence="1" type="ORF">RQP52_07935</name>
</gene>
<protein>
    <recommendedName>
        <fullName evidence="3">DUF2089 domain-containing protein</fullName>
    </recommendedName>
</protein>
<sequence length="143" mass="15480">MKEEISKVLSMMQEGKIDSVKASELIDALKEKQTAPTSHTVQMLGKPNVSKKLSSTSGGYLDKTLKIRVTSHENDNVNINLPIKLVKAVLAAGHSIASNIPQAAKYVKDIDIDLLIDAIENELDGQIIDIRSGVSDTVTVVIE</sequence>
<comment type="caution">
    <text evidence="1">The sequence shown here is derived from an EMBL/GenBank/DDBJ whole genome shotgun (WGS) entry which is preliminary data.</text>
</comment>
<evidence type="ECO:0008006" key="3">
    <source>
        <dbReference type="Google" id="ProtNLM"/>
    </source>
</evidence>